<gene>
    <name evidence="1" type="ORF">CLV81_1512</name>
</gene>
<dbReference type="OrthoDB" id="9764591at2"/>
<comment type="caution">
    <text evidence="1">The sequence shown here is derived from an EMBL/GenBank/DDBJ whole genome shotgun (WGS) entry which is preliminary data.</text>
</comment>
<protein>
    <submittedName>
        <fullName evidence="1">Uncharacterized protein</fullName>
    </submittedName>
</protein>
<keyword evidence="2" id="KW-1185">Reference proteome</keyword>
<accession>A0A2T0MIU6</accession>
<evidence type="ECO:0000313" key="2">
    <source>
        <dbReference type="Proteomes" id="UP000237640"/>
    </source>
</evidence>
<dbReference type="RefSeq" id="WP_106144396.1">
    <property type="nucleotide sequence ID" value="NZ_PVYX01000001.1"/>
</dbReference>
<name>A0A2T0MIU6_9FLAO</name>
<dbReference type="PROSITE" id="PS51257">
    <property type="entry name" value="PROKAR_LIPOPROTEIN"/>
    <property type="match status" value="1"/>
</dbReference>
<dbReference type="Proteomes" id="UP000237640">
    <property type="component" value="Unassembled WGS sequence"/>
</dbReference>
<proteinExistence type="predicted"/>
<reference evidence="1 2" key="1">
    <citation type="submission" date="2018-03" db="EMBL/GenBank/DDBJ databases">
        <title>Genomic Encyclopedia of Archaeal and Bacterial Type Strains, Phase II (KMG-II): from individual species to whole genera.</title>
        <authorList>
            <person name="Goeker M."/>
        </authorList>
    </citation>
    <scope>NUCLEOTIDE SEQUENCE [LARGE SCALE GENOMIC DNA]</scope>
    <source>
        <strain evidence="1 2">DSM 25027</strain>
    </source>
</reference>
<organism evidence="1 2">
    <name type="scientific">Flagellimonas meridianipacifica</name>
    <dbReference type="NCBI Taxonomy" id="1080225"/>
    <lineage>
        <taxon>Bacteria</taxon>
        <taxon>Pseudomonadati</taxon>
        <taxon>Bacteroidota</taxon>
        <taxon>Flavobacteriia</taxon>
        <taxon>Flavobacteriales</taxon>
        <taxon>Flavobacteriaceae</taxon>
        <taxon>Flagellimonas</taxon>
    </lineage>
</organism>
<dbReference type="EMBL" id="PVYX01000001">
    <property type="protein sequence ID" value="PRX57507.1"/>
    <property type="molecule type" value="Genomic_DNA"/>
</dbReference>
<sequence length="152" mass="17914">MEKSTRRQFVIQSSRLLAFLPFVSSMGCISDHDSKFRKEDSLKRLIYIIGPWTLEDKILAEDFAIRFIKSNHADKFLPKSVQLIQSLSKQMTRDKMAIKEINLANMPKEEQDLLMHLSKQLYSFVEVRLYISKEPPWGQCINNSRWHTRIPK</sequence>
<dbReference type="AlphaFoldDB" id="A0A2T0MIU6"/>
<evidence type="ECO:0000313" key="1">
    <source>
        <dbReference type="EMBL" id="PRX57507.1"/>
    </source>
</evidence>